<name>A0A4P9ZPR9_9FUNG</name>
<gene>
    <name evidence="2" type="ORF">BJ085DRAFT_1950</name>
</gene>
<dbReference type="GO" id="GO:0045721">
    <property type="term" value="P:negative regulation of gluconeogenesis"/>
    <property type="evidence" value="ECO:0007669"/>
    <property type="project" value="TreeGrafter"/>
</dbReference>
<dbReference type="PANTHER" id="PTHR14534">
    <property type="entry name" value="VACUOLAR IMPORT AND DEGRADATION PROTEIN 24"/>
    <property type="match status" value="1"/>
</dbReference>
<dbReference type="Pfam" id="PF09783">
    <property type="entry name" value="Vac_ImportDeg"/>
    <property type="match status" value="1"/>
</dbReference>
<dbReference type="GO" id="GO:0007039">
    <property type="term" value="P:protein catabolic process in the vacuole"/>
    <property type="evidence" value="ECO:0007669"/>
    <property type="project" value="TreeGrafter"/>
</dbReference>
<feature type="non-terminal residue" evidence="2">
    <location>
        <position position="1"/>
    </location>
</feature>
<reference evidence="3" key="1">
    <citation type="journal article" date="2018" name="Nat. Microbiol.">
        <title>Leveraging single-cell genomics to expand the fungal tree of life.</title>
        <authorList>
            <person name="Ahrendt S.R."/>
            <person name="Quandt C.A."/>
            <person name="Ciobanu D."/>
            <person name="Clum A."/>
            <person name="Salamov A."/>
            <person name="Andreopoulos B."/>
            <person name="Cheng J.F."/>
            <person name="Woyke T."/>
            <person name="Pelin A."/>
            <person name="Henrissat B."/>
            <person name="Reynolds N.K."/>
            <person name="Benny G.L."/>
            <person name="Smith M.E."/>
            <person name="James T.Y."/>
            <person name="Grigoriev I.V."/>
        </authorList>
    </citation>
    <scope>NUCLEOTIDE SEQUENCE [LARGE SCALE GENOMIC DNA]</scope>
    <source>
        <strain evidence="3">RSA 468</strain>
    </source>
</reference>
<evidence type="ECO:0000313" key="2">
    <source>
        <dbReference type="EMBL" id="RKP35198.1"/>
    </source>
</evidence>
<dbReference type="AlphaFoldDB" id="A0A4P9ZPR9"/>
<feature type="non-terminal residue" evidence="2">
    <location>
        <position position="76"/>
    </location>
</feature>
<protein>
    <submittedName>
        <fullName evidence="2">Vacuolar import/degradation protein Vid24</fullName>
    </submittedName>
</protein>
<dbReference type="InterPro" id="IPR018618">
    <property type="entry name" value="GID4/10-like"/>
</dbReference>
<organism evidence="2 3">
    <name type="scientific">Dimargaris cristalligena</name>
    <dbReference type="NCBI Taxonomy" id="215637"/>
    <lineage>
        <taxon>Eukaryota</taxon>
        <taxon>Fungi</taxon>
        <taxon>Fungi incertae sedis</taxon>
        <taxon>Zoopagomycota</taxon>
        <taxon>Kickxellomycotina</taxon>
        <taxon>Dimargaritomycetes</taxon>
        <taxon>Dimargaritales</taxon>
        <taxon>Dimargaritaceae</taxon>
        <taxon>Dimargaris</taxon>
    </lineage>
</organism>
<dbReference type="GO" id="GO:0006623">
    <property type="term" value="P:protein targeting to vacuole"/>
    <property type="evidence" value="ECO:0007669"/>
    <property type="project" value="TreeGrafter"/>
</dbReference>
<dbReference type="STRING" id="215637.A0A4P9ZPR9"/>
<dbReference type="EMBL" id="ML002934">
    <property type="protein sequence ID" value="RKP35198.1"/>
    <property type="molecule type" value="Genomic_DNA"/>
</dbReference>
<evidence type="ECO:0000256" key="1">
    <source>
        <dbReference type="ARBA" id="ARBA00061469"/>
    </source>
</evidence>
<comment type="similarity">
    <text evidence="1">Belongs to the GID4/VID24 family.</text>
</comment>
<keyword evidence="3" id="KW-1185">Reference proteome</keyword>
<accession>A0A4P9ZPR9</accession>
<sequence length="76" mass="9047">IQQEYILMRWKERFFVDEADYQHHRDRSLLQSQESGSSHHGLTISGFYYICMSRVDGSIQGFYCDAFSCPYQKLEL</sequence>
<evidence type="ECO:0000313" key="3">
    <source>
        <dbReference type="Proteomes" id="UP000268162"/>
    </source>
</evidence>
<dbReference type="GO" id="GO:0043161">
    <property type="term" value="P:proteasome-mediated ubiquitin-dependent protein catabolic process"/>
    <property type="evidence" value="ECO:0007669"/>
    <property type="project" value="TreeGrafter"/>
</dbReference>
<proteinExistence type="inferred from homology"/>
<dbReference type="GO" id="GO:0005773">
    <property type="term" value="C:vacuole"/>
    <property type="evidence" value="ECO:0007669"/>
    <property type="project" value="GOC"/>
</dbReference>
<dbReference type="Proteomes" id="UP000268162">
    <property type="component" value="Unassembled WGS sequence"/>
</dbReference>
<dbReference type="PANTHER" id="PTHR14534:SF3">
    <property type="entry name" value="GID COMPLEX SUBUNIT 4 HOMOLOG"/>
    <property type="match status" value="1"/>
</dbReference>
<dbReference type="GO" id="GO:0034657">
    <property type="term" value="C:GID complex"/>
    <property type="evidence" value="ECO:0007669"/>
    <property type="project" value="TreeGrafter"/>
</dbReference>